<dbReference type="RefSeq" id="WP_197004690.1">
    <property type="nucleotide sequence ID" value="NZ_BONS01000017.1"/>
</dbReference>
<reference evidence="1" key="1">
    <citation type="submission" date="2020-11" db="EMBL/GenBank/DDBJ databases">
        <title>Sequencing the genomes of 1000 actinobacteria strains.</title>
        <authorList>
            <person name="Klenk H.-P."/>
        </authorList>
    </citation>
    <scope>NUCLEOTIDE SEQUENCE</scope>
    <source>
        <strain evidence="1">DSM 45356</strain>
    </source>
</reference>
<evidence type="ECO:0000313" key="1">
    <source>
        <dbReference type="EMBL" id="MBG6137874.1"/>
    </source>
</evidence>
<dbReference type="AlphaFoldDB" id="A0A8J7GFG8"/>
<protein>
    <submittedName>
        <fullName evidence="1">Uncharacterized protein</fullName>
    </submittedName>
</protein>
<organism evidence="1 2">
    <name type="scientific">Longispora fulva</name>
    <dbReference type="NCBI Taxonomy" id="619741"/>
    <lineage>
        <taxon>Bacteria</taxon>
        <taxon>Bacillati</taxon>
        <taxon>Actinomycetota</taxon>
        <taxon>Actinomycetes</taxon>
        <taxon>Micromonosporales</taxon>
        <taxon>Micromonosporaceae</taxon>
        <taxon>Longispora</taxon>
    </lineage>
</organism>
<comment type="caution">
    <text evidence="1">The sequence shown here is derived from an EMBL/GenBank/DDBJ whole genome shotgun (WGS) entry which is preliminary data.</text>
</comment>
<proteinExistence type="predicted"/>
<sequence>MQPAERLEQVVAAARDQLAAGADLDEVISYLRRAGLGEPDSVTAVRVLTGSDLGTARLVVHHSPVWADQLRGRG</sequence>
<accession>A0A8J7GFG8</accession>
<dbReference type="Proteomes" id="UP000622552">
    <property type="component" value="Unassembled WGS sequence"/>
</dbReference>
<gene>
    <name evidence="1" type="ORF">IW245_004068</name>
</gene>
<dbReference type="EMBL" id="JADOUF010000001">
    <property type="protein sequence ID" value="MBG6137874.1"/>
    <property type="molecule type" value="Genomic_DNA"/>
</dbReference>
<evidence type="ECO:0000313" key="2">
    <source>
        <dbReference type="Proteomes" id="UP000622552"/>
    </source>
</evidence>
<name>A0A8J7GFG8_9ACTN</name>
<keyword evidence="2" id="KW-1185">Reference proteome</keyword>